<dbReference type="AlphaFoldDB" id="A0A085ZNL4"/>
<evidence type="ECO:0000313" key="2">
    <source>
        <dbReference type="Proteomes" id="UP000028715"/>
    </source>
</evidence>
<organism evidence="1 2">
    <name type="scientific">Flavobacterium reichenbachii</name>
    <dbReference type="NCBI Taxonomy" id="362418"/>
    <lineage>
        <taxon>Bacteria</taxon>
        <taxon>Pseudomonadati</taxon>
        <taxon>Bacteroidota</taxon>
        <taxon>Flavobacteriia</taxon>
        <taxon>Flavobacteriales</taxon>
        <taxon>Flavobacteriaceae</taxon>
        <taxon>Flavobacterium</taxon>
    </lineage>
</organism>
<reference evidence="1 2" key="1">
    <citation type="submission" date="2014-07" db="EMBL/GenBank/DDBJ databases">
        <title>Genome of Flavobacterium reichenbachii LMG 25512.</title>
        <authorList>
            <person name="Stropko S.J."/>
            <person name="Pipes S.E."/>
            <person name="Newman J.D."/>
        </authorList>
    </citation>
    <scope>NUCLEOTIDE SEQUENCE [LARGE SCALE GENOMIC DNA]</scope>
    <source>
        <strain evidence="1 2">LMG 25512</strain>
    </source>
</reference>
<dbReference type="Proteomes" id="UP000028715">
    <property type="component" value="Unassembled WGS sequence"/>
</dbReference>
<comment type="caution">
    <text evidence="1">The sequence shown here is derived from an EMBL/GenBank/DDBJ whole genome shotgun (WGS) entry which is preliminary data.</text>
</comment>
<gene>
    <name evidence="1" type="ORF">IW19_11060</name>
</gene>
<dbReference type="RefSeq" id="WP_035684027.1">
    <property type="nucleotide sequence ID" value="NZ_JPRL01000001.1"/>
</dbReference>
<name>A0A085ZNL4_9FLAO</name>
<keyword evidence="2" id="KW-1185">Reference proteome</keyword>
<dbReference type="EMBL" id="JPRL01000001">
    <property type="protein sequence ID" value="KFF06028.1"/>
    <property type="molecule type" value="Genomic_DNA"/>
</dbReference>
<proteinExistence type="predicted"/>
<protein>
    <submittedName>
        <fullName evidence="1">Uncharacterized protein</fullName>
    </submittedName>
</protein>
<accession>A0A085ZNL4</accession>
<sequence length="101" mass="11470">MIKSRLQIIDLRKDITIRGTVKAVDNYTKKTSTSLLEVPALFTYSYALQDGDKRAIDPELLPLLERIPAALPTDSEIYTIGIKKFTEKLQSTIIREAFKNN</sequence>
<evidence type="ECO:0000313" key="1">
    <source>
        <dbReference type="EMBL" id="KFF06028.1"/>
    </source>
</evidence>